<dbReference type="EMBL" id="WEGI01000014">
    <property type="protein sequence ID" value="MQY30573.1"/>
    <property type="molecule type" value="Genomic_DNA"/>
</dbReference>
<protein>
    <submittedName>
        <fullName evidence="3">Uncharacterized protein</fullName>
    </submittedName>
</protein>
<dbReference type="RefSeq" id="WP_194291050.1">
    <property type="nucleotide sequence ID" value="NZ_WEGI01000014.1"/>
</dbReference>
<feature type="region of interest" description="Disordered" evidence="1">
    <location>
        <begin position="1"/>
        <end position="24"/>
    </location>
</feature>
<feature type="region of interest" description="Disordered" evidence="1">
    <location>
        <begin position="156"/>
        <end position="199"/>
    </location>
</feature>
<gene>
    <name evidence="3" type="ORF">NRB56_61750</name>
</gene>
<evidence type="ECO:0000256" key="2">
    <source>
        <dbReference type="SAM" id="Phobius"/>
    </source>
</evidence>
<dbReference type="Proteomes" id="UP000431401">
    <property type="component" value="Unassembled WGS sequence"/>
</dbReference>
<keyword evidence="2" id="KW-0472">Membrane</keyword>
<feature type="transmembrane region" description="Helical" evidence="2">
    <location>
        <begin position="99"/>
        <end position="118"/>
    </location>
</feature>
<keyword evidence="2" id="KW-1133">Transmembrane helix</keyword>
<evidence type="ECO:0000256" key="1">
    <source>
        <dbReference type="SAM" id="MobiDB-lite"/>
    </source>
</evidence>
<feature type="compositionally biased region" description="Pro residues" evidence="1">
    <location>
        <begin position="177"/>
        <end position="199"/>
    </location>
</feature>
<dbReference type="AlphaFoldDB" id="A0A7K0DXQ2"/>
<feature type="compositionally biased region" description="Pro residues" evidence="1">
    <location>
        <begin position="156"/>
        <end position="170"/>
    </location>
</feature>
<reference evidence="3 4" key="1">
    <citation type="submission" date="2019-10" db="EMBL/GenBank/DDBJ databases">
        <title>Nocardia macrotermitis sp. nov. and Nocardia aurantia sp. nov., isolated from the gut of fungus growing-termite Macrotermes natalensis.</title>
        <authorList>
            <person name="Benndorf R."/>
            <person name="Schwitalla J."/>
            <person name="Martin K."/>
            <person name="De Beer W."/>
            <person name="Kaster A.-K."/>
            <person name="Vollmers J."/>
            <person name="Poulsen M."/>
            <person name="Beemelmanns C."/>
        </authorList>
    </citation>
    <scope>NUCLEOTIDE SEQUENCE [LARGE SCALE GENOMIC DNA]</scope>
    <source>
        <strain evidence="3 4">RB56</strain>
    </source>
</reference>
<accession>A0A7K0DXQ2</accession>
<comment type="caution">
    <text evidence="3">The sequence shown here is derived from an EMBL/GenBank/DDBJ whole genome shotgun (WGS) entry which is preliminary data.</text>
</comment>
<feature type="transmembrane region" description="Helical" evidence="2">
    <location>
        <begin position="69"/>
        <end position="87"/>
    </location>
</feature>
<keyword evidence="4" id="KW-1185">Reference proteome</keyword>
<feature type="transmembrane region" description="Helical" evidence="2">
    <location>
        <begin position="130"/>
        <end position="150"/>
    </location>
</feature>
<sequence length="199" mass="20478">MVNPYPPGPQQYPGQPWPPAPGYPAPGHGARSGAPWPVLGVVMVGLALLCFVAQSIWEIADSHHADWYLVPDVLCAVVGVVGAILVLTRPAVPAGRALAGAAAGAIFLRAINGVIGSLQFSEYEPFSHDGFWLFIPATIAAAVAIVLLALPAAPPETAPAPPPWPAPGVPPNYGAPQPYPAPGAPPPAGYQPPWPGRPQ</sequence>
<feature type="transmembrane region" description="Helical" evidence="2">
    <location>
        <begin position="36"/>
        <end position="57"/>
    </location>
</feature>
<evidence type="ECO:0000313" key="3">
    <source>
        <dbReference type="EMBL" id="MQY30573.1"/>
    </source>
</evidence>
<organism evidence="3 4">
    <name type="scientific">Nocardia aurantia</name>
    <dbReference type="NCBI Taxonomy" id="2585199"/>
    <lineage>
        <taxon>Bacteria</taxon>
        <taxon>Bacillati</taxon>
        <taxon>Actinomycetota</taxon>
        <taxon>Actinomycetes</taxon>
        <taxon>Mycobacteriales</taxon>
        <taxon>Nocardiaceae</taxon>
        <taxon>Nocardia</taxon>
    </lineage>
</organism>
<proteinExistence type="predicted"/>
<name>A0A7K0DXQ2_9NOCA</name>
<keyword evidence="2" id="KW-0812">Transmembrane</keyword>
<evidence type="ECO:0000313" key="4">
    <source>
        <dbReference type="Proteomes" id="UP000431401"/>
    </source>
</evidence>